<evidence type="ECO:0000313" key="4">
    <source>
        <dbReference type="EMBL" id="AYC28699.1"/>
    </source>
</evidence>
<accession>A0A385YPN7</accession>
<feature type="region of interest" description="Disordered" evidence="2">
    <location>
        <begin position="111"/>
        <end position="139"/>
    </location>
</feature>
<dbReference type="Pfam" id="PF07261">
    <property type="entry name" value="DnaB_2"/>
    <property type="match status" value="1"/>
</dbReference>
<dbReference type="PANTHER" id="PTHR37293:SF5">
    <property type="entry name" value="DNA REPLICATION PROTEIN"/>
    <property type="match status" value="1"/>
</dbReference>
<evidence type="ECO:0000256" key="2">
    <source>
        <dbReference type="SAM" id="MobiDB-lite"/>
    </source>
</evidence>
<evidence type="ECO:0000256" key="1">
    <source>
        <dbReference type="ARBA" id="ARBA00093462"/>
    </source>
</evidence>
<evidence type="ECO:0000259" key="3">
    <source>
        <dbReference type="Pfam" id="PF07261"/>
    </source>
</evidence>
<sequence length="260" mass="30145">MAGWISLHRKIQEHPFFQEKRSFSKFEAWVDLLLMANHKESKVLLGNEMIKIERGSFITSELKLMDRWSWSKTKVRSFLKLLEDDEMIIKNTDKKKTTITICNYTDYQKNETTKEPQTNHYETTEKPQKDTNNNVNNINNFNKEIDKETSRKNAFQIFESEGFGTISSFIAEMLGSLIDDFGEERVIQAMKETRVNGSTSLNYTKSILINQNKKRGMNNASNSRTSSGISPEESARISETNERRKRLAGIESGRNSHYSF</sequence>
<dbReference type="NCBIfam" id="TIGR01446">
    <property type="entry name" value="DnaD_dom"/>
    <property type="match status" value="1"/>
</dbReference>
<keyword evidence="5" id="KW-1185">Reference proteome</keyword>
<dbReference type="InterPro" id="IPR053162">
    <property type="entry name" value="DnaD"/>
</dbReference>
<gene>
    <name evidence="4" type="ORF">D3873_01990</name>
</gene>
<feature type="compositionally biased region" description="Polar residues" evidence="2">
    <location>
        <begin position="218"/>
        <end position="229"/>
    </location>
</feature>
<dbReference type="KEGG" id="paek:D3873_01990"/>
<dbReference type="OrthoDB" id="1821976at2"/>
<feature type="compositionally biased region" description="Basic and acidic residues" evidence="2">
    <location>
        <begin position="233"/>
        <end position="242"/>
    </location>
</feature>
<evidence type="ECO:0000313" key="5">
    <source>
        <dbReference type="Proteomes" id="UP000265725"/>
    </source>
</evidence>
<feature type="region of interest" description="Disordered" evidence="2">
    <location>
        <begin position="212"/>
        <end position="260"/>
    </location>
</feature>
<protein>
    <submittedName>
        <fullName evidence="4">DnaD domain protein</fullName>
    </submittedName>
</protein>
<organism evidence="4 5">
    <name type="scientific">Paenisporosarcina cavernae</name>
    <dbReference type="NCBI Taxonomy" id="2320858"/>
    <lineage>
        <taxon>Bacteria</taxon>
        <taxon>Bacillati</taxon>
        <taxon>Bacillota</taxon>
        <taxon>Bacilli</taxon>
        <taxon>Bacillales</taxon>
        <taxon>Caryophanaceae</taxon>
        <taxon>Paenisporosarcina</taxon>
    </lineage>
</organism>
<proteinExistence type="inferred from homology"/>
<dbReference type="Gene3D" id="1.10.10.630">
    <property type="entry name" value="DnaD domain-like"/>
    <property type="match status" value="1"/>
</dbReference>
<dbReference type="AlphaFoldDB" id="A0A385YPN7"/>
<dbReference type="InterPro" id="IPR034829">
    <property type="entry name" value="DnaD-like_sf"/>
</dbReference>
<feature type="domain" description="DnaB/C C-terminal" evidence="3">
    <location>
        <begin position="155"/>
        <end position="214"/>
    </location>
</feature>
<dbReference type="Proteomes" id="UP000265725">
    <property type="component" value="Chromosome"/>
</dbReference>
<dbReference type="SUPFAM" id="SSF158499">
    <property type="entry name" value="DnaD domain-like"/>
    <property type="match status" value="1"/>
</dbReference>
<dbReference type="EMBL" id="CP032418">
    <property type="protein sequence ID" value="AYC28699.1"/>
    <property type="molecule type" value="Genomic_DNA"/>
</dbReference>
<dbReference type="RefSeq" id="WP_119882444.1">
    <property type="nucleotide sequence ID" value="NZ_CP032418.1"/>
</dbReference>
<dbReference type="PANTHER" id="PTHR37293">
    <property type="entry name" value="PHAGE REPLICATION PROTEIN-RELATED"/>
    <property type="match status" value="1"/>
</dbReference>
<comment type="similarity">
    <text evidence="1">Belongs to the DnaB/DnaD family.</text>
</comment>
<reference evidence="5" key="1">
    <citation type="submission" date="2018-09" db="EMBL/GenBank/DDBJ databases">
        <authorList>
            <person name="Zhu H."/>
        </authorList>
    </citation>
    <scope>NUCLEOTIDE SEQUENCE [LARGE SCALE GENOMIC DNA]</scope>
    <source>
        <strain evidence="5">K2R23-3</strain>
    </source>
</reference>
<dbReference type="InterPro" id="IPR006343">
    <property type="entry name" value="DnaB/C_C"/>
</dbReference>
<name>A0A385YPN7_9BACL</name>